<sequence>MRYSNEVLDYFLDTQHVGILQEADPQVKQGEIGTREQGYLFRLYVRYDQTKIKEAKFQAYGSVTAIAACEYVCRWLENKTFEEAKQLTAIQIQNALNLSALEIHAAFLIERLCEKTLKENQ</sequence>
<evidence type="ECO:0000259" key="1">
    <source>
        <dbReference type="Pfam" id="PF01592"/>
    </source>
</evidence>
<evidence type="ECO:0000313" key="3">
    <source>
        <dbReference type="Proteomes" id="UP000063965"/>
    </source>
</evidence>
<dbReference type="Proteomes" id="UP000063965">
    <property type="component" value="Chromosome"/>
</dbReference>
<dbReference type="Pfam" id="PF01592">
    <property type="entry name" value="NifU_N"/>
    <property type="match status" value="1"/>
</dbReference>
<dbReference type="PANTHER" id="PTHR10093">
    <property type="entry name" value="IRON-SULFUR CLUSTER ASSEMBLY ENZYME NIFU HOMOLOG"/>
    <property type="match status" value="1"/>
</dbReference>
<accession>A0ABN4HQA9</accession>
<organism evidence="2 3">
    <name type="scientific">Candidatus Coxiella mudrowiae</name>
    <dbReference type="NCBI Taxonomy" id="2054173"/>
    <lineage>
        <taxon>Bacteria</taxon>
        <taxon>Pseudomonadati</taxon>
        <taxon>Pseudomonadota</taxon>
        <taxon>Gammaproteobacteria</taxon>
        <taxon>Legionellales</taxon>
        <taxon>Coxiellaceae</taxon>
        <taxon>Coxiella</taxon>
    </lineage>
</organism>
<dbReference type="InterPro" id="IPR002871">
    <property type="entry name" value="NIF_FeS_clus_asmbl_NifU_N"/>
</dbReference>
<reference evidence="2 3" key="1">
    <citation type="journal article" date="2015" name="Genome Biol. Evol.">
        <title>Distinctive Genome Reduction Rates Revealed by Genomic Analyses of Two Coxiella-Like Endosymbionts in Ticks.</title>
        <authorList>
            <person name="Gottlieb Y."/>
            <person name="Lalzar I."/>
            <person name="Klasson L."/>
        </authorList>
    </citation>
    <scope>NUCLEOTIDE SEQUENCE [LARGE SCALE GENOMIC DNA]</scope>
    <source>
        <strain evidence="2 3">CRt</strain>
    </source>
</reference>
<protein>
    <submittedName>
        <fullName evidence="2">IscU</fullName>
    </submittedName>
</protein>
<dbReference type="EMBL" id="CP011126">
    <property type="protein sequence ID" value="AKQ33657.1"/>
    <property type="molecule type" value="Genomic_DNA"/>
</dbReference>
<name>A0ABN4HQA9_9COXI</name>
<dbReference type="Gene3D" id="3.90.1010.10">
    <property type="match status" value="1"/>
</dbReference>
<dbReference type="RefSeq" id="WP_048875268.1">
    <property type="nucleotide sequence ID" value="NZ_CP011126.1"/>
</dbReference>
<gene>
    <name evidence="2" type="ORF">CleRT_09110</name>
</gene>
<evidence type="ECO:0000313" key="2">
    <source>
        <dbReference type="EMBL" id="AKQ33657.1"/>
    </source>
</evidence>
<dbReference type="SUPFAM" id="SSF82649">
    <property type="entry name" value="SufE/NifU"/>
    <property type="match status" value="1"/>
</dbReference>
<feature type="domain" description="NIF system FeS cluster assembly NifU N-terminal" evidence="1">
    <location>
        <begin position="3"/>
        <end position="117"/>
    </location>
</feature>
<proteinExistence type="predicted"/>
<keyword evidence="3" id="KW-1185">Reference proteome</keyword>